<evidence type="ECO:0000313" key="8">
    <source>
        <dbReference type="Proteomes" id="UP001448207"/>
    </source>
</evidence>
<feature type="non-terminal residue" evidence="7">
    <location>
        <position position="1"/>
    </location>
</feature>
<feature type="region of interest" description="Disordered" evidence="5">
    <location>
        <begin position="306"/>
        <end position="325"/>
    </location>
</feature>
<feature type="region of interest" description="Disordered" evidence="5">
    <location>
        <begin position="106"/>
        <end position="126"/>
    </location>
</feature>
<feature type="compositionally biased region" description="Basic and acidic residues" evidence="5">
    <location>
        <begin position="555"/>
        <end position="564"/>
    </location>
</feature>
<evidence type="ECO:0000256" key="5">
    <source>
        <dbReference type="SAM" id="MobiDB-lite"/>
    </source>
</evidence>
<keyword evidence="8" id="KW-1185">Reference proteome</keyword>
<gene>
    <name evidence="7" type="ORF">J3Q64DRAFT_1633794</name>
</gene>
<keyword evidence="3" id="KW-0862">Zinc</keyword>
<evidence type="ECO:0000256" key="3">
    <source>
        <dbReference type="ARBA" id="ARBA00022833"/>
    </source>
</evidence>
<evidence type="ECO:0000256" key="2">
    <source>
        <dbReference type="ARBA" id="ARBA00022771"/>
    </source>
</evidence>
<protein>
    <recommendedName>
        <fullName evidence="6">CHY-type domain-containing protein</fullName>
    </recommendedName>
</protein>
<name>A0ABR3B9L4_PHYBL</name>
<feature type="region of interest" description="Disordered" evidence="5">
    <location>
        <begin position="546"/>
        <end position="584"/>
    </location>
</feature>
<dbReference type="InterPro" id="IPR008913">
    <property type="entry name" value="Znf_CHY"/>
</dbReference>
<dbReference type="InterPro" id="IPR037274">
    <property type="entry name" value="Znf_CHY_sf"/>
</dbReference>
<proteinExistence type="predicted"/>
<sequence>LSETEKGTQIRLLIPPSDPDFPFDLEALEILLMVPTKYPLHQCSLTKRSNMNINGSYRNLELGYETFTKENYASSHISLVQQMDWLDKHMEEILQKSPAPTIRFVSYPKKGSPKTPLPISQNPKPAVNKHDILNPSRSAKALNPNAAIFVSACYTPEQRKEAAKRRHHEMRQLQTRFGTSYSVVKANGHQTVCSIHIQWNDLDPSVQEQLGENLILEYSVPVMYPLEPCSISIQKPSLENFRAMDAVQFLPPSKPYPEIKPETSEPPKPVLTPKPKEILYNETKDNRVIVVNDRCLLLPPNAKPIDGDTCGNEEGEERENDGNESCGRCKGSLAIDNIQPEKVNTKRESWTTCPTCTLMVGVRFLSDFIHPNASTLGLLQLVKLSPISLVSLSLTATCAQCLTESSTCAQFNDPRILNQQCSACFTKMSLGYESHRYFRIGTDEGQFEADEAQVMKLKQKGSIKTKVCGQPLPDKGRCSHYRKSKRWFRFPCCQKLYPCNTCHDLDQDHPYTYAQRHVCGMCSREQAIMPLCTGCNHAFEPDQHKGAFWEGGQGMRDKTKMSRKDTRKHKGTQKVQSRKQDRVG</sequence>
<keyword evidence="1" id="KW-0479">Metal-binding</keyword>
<feature type="domain" description="CHY-type" evidence="6">
    <location>
        <begin position="471"/>
        <end position="537"/>
    </location>
</feature>
<evidence type="ECO:0000256" key="4">
    <source>
        <dbReference type="PROSITE-ProRule" id="PRU00601"/>
    </source>
</evidence>
<dbReference type="EMBL" id="JBCLYO010000002">
    <property type="protein sequence ID" value="KAL0092467.1"/>
    <property type="molecule type" value="Genomic_DNA"/>
</dbReference>
<accession>A0ABR3B9L4</accession>
<organism evidence="7 8">
    <name type="scientific">Phycomyces blakesleeanus</name>
    <dbReference type="NCBI Taxonomy" id="4837"/>
    <lineage>
        <taxon>Eukaryota</taxon>
        <taxon>Fungi</taxon>
        <taxon>Fungi incertae sedis</taxon>
        <taxon>Mucoromycota</taxon>
        <taxon>Mucoromycotina</taxon>
        <taxon>Mucoromycetes</taxon>
        <taxon>Mucorales</taxon>
        <taxon>Phycomycetaceae</taxon>
        <taxon>Phycomyces</taxon>
    </lineage>
</organism>
<evidence type="ECO:0000313" key="7">
    <source>
        <dbReference type="EMBL" id="KAL0092467.1"/>
    </source>
</evidence>
<evidence type="ECO:0000259" key="6">
    <source>
        <dbReference type="PROSITE" id="PS51266"/>
    </source>
</evidence>
<dbReference type="Pfam" id="PF05495">
    <property type="entry name" value="zf-CHY"/>
    <property type="match status" value="1"/>
</dbReference>
<evidence type="ECO:0000256" key="1">
    <source>
        <dbReference type="ARBA" id="ARBA00022723"/>
    </source>
</evidence>
<keyword evidence="2 4" id="KW-0863">Zinc-finger</keyword>
<dbReference type="Proteomes" id="UP001448207">
    <property type="component" value="Unassembled WGS sequence"/>
</dbReference>
<comment type="caution">
    <text evidence="7">The sequence shown here is derived from an EMBL/GenBank/DDBJ whole genome shotgun (WGS) entry which is preliminary data.</text>
</comment>
<reference evidence="7 8" key="1">
    <citation type="submission" date="2024-04" db="EMBL/GenBank/DDBJ databases">
        <title>Symmetric and asymmetric DNA N6-adenine methylation regulates different biological responses in Mucorales.</title>
        <authorList>
            <consortium name="Lawrence Berkeley National Laboratory"/>
            <person name="Lax C."/>
            <person name="Mondo S.J."/>
            <person name="Osorio-Concepcion M."/>
            <person name="Muszewska A."/>
            <person name="Corrochano-Luque M."/>
            <person name="Gutierrez G."/>
            <person name="Riley R."/>
            <person name="Lipzen A."/>
            <person name="Guo J."/>
            <person name="Hundley H."/>
            <person name="Amirebrahimi M."/>
            <person name="Ng V."/>
            <person name="Lorenzo-Gutierrez D."/>
            <person name="Binder U."/>
            <person name="Yang J."/>
            <person name="Song Y."/>
            <person name="Canovas D."/>
            <person name="Navarro E."/>
            <person name="Freitag M."/>
            <person name="Gabaldon T."/>
            <person name="Grigoriev I.V."/>
            <person name="Corrochano L.M."/>
            <person name="Nicolas F.E."/>
            <person name="Garre V."/>
        </authorList>
    </citation>
    <scope>NUCLEOTIDE SEQUENCE [LARGE SCALE GENOMIC DNA]</scope>
    <source>
        <strain evidence="7 8">L51</strain>
    </source>
</reference>
<dbReference type="SUPFAM" id="SSF161219">
    <property type="entry name" value="CHY zinc finger-like"/>
    <property type="match status" value="1"/>
</dbReference>
<dbReference type="PROSITE" id="PS51266">
    <property type="entry name" value="ZF_CHY"/>
    <property type="match status" value="1"/>
</dbReference>